<evidence type="ECO:0000313" key="1">
    <source>
        <dbReference type="EMBL" id="SMF90478.1"/>
    </source>
</evidence>
<evidence type="ECO:0000313" key="2">
    <source>
        <dbReference type="Proteomes" id="UP000192940"/>
    </source>
</evidence>
<organism evidence="1 2">
    <name type="scientific">Paenibacillus uliginis N3/975</name>
    <dbReference type="NCBI Taxonomy" id="1313296"/>
    <lineage>
        <taxon>Bacteria</taxon>
        <taxon>Bacillati</taxon>
        <taxon>Bacillota</taxon>
        <taxon>Bacilli</taxon>
        <taxon>Bacillales</taxon>
        <taxon>Paenibacillaceae</taxon>
        <taxon>Paenibacillus</taxon>
    </lineage>
</organism>
<accession>A0A1X7HRE3</accession>
<protein>
    <submittedName>
        <fullName evidence="1">Uncharacterized protein</fullName>
    </submittedName>
</protein>
<name>A0A1X7HRE3_9BACL</name>
<dbReference type="RefSeq" id="WP_208915732.1">
    <property type="nucleotide sequence ID" value="NZ_LT840184.1"/>
</dbReference>
<dbReference type="EMBL" id="LT840184">
    <property type="protein sequence ID" value="SMF90478.1"/>
    <property type="molecule type" value="Genomic_DNA"/>
</dbReference>
<dbReference type="AlphaFoldDB" id="A0A1X7HRE3"/>
<dbReference type="STRING" id="1313296.SAMN05661091_5066"/>
<proteinExistence type="predicted"/>
<dbReference type="Proteomes" id="UP000192940">
    <property type="component" value="Chromosome I"/>
</dbReference>
<keyword evidence="2" id="KW-1185">Reference proteome</keyword>
<gene>
    <name evidence="1" type="ORF">SAMN05661091_5066</name>
</gene>
<reference evidence="1 2" key="1">
    <citation type="submission" date="2017-04" db="EMBL/GenBank/DDBJ databases">
        <authorList>
            <person name="Afonso C.L."/>
            <person name="Miller P.J."/>
            <person name="Scott M.A."/>
            <person name="Spackman E."/>
            <person name="Goraichik I."/>
            <person name="Dimitrov K.M."/>
            <person name="Suarez D.L."/>
            <person name="Swayne D.E."/>
        </authorList>
    </citation>
    <scope>NUCLEOTIDE SEQUENCE [LARGE SCALE GENOMIC DNA]</scope>
    <source>
        <strain evidence="1 2">N3/975</strain>
    </source>
</reference>
<sequence length="169" mass="19865">MSERNITVEGDLQNIEENSALNGVYLLSLMQYLEKSTFDQVATAMYLFRFVNVTTELLASEDRKEFMSLLPEWETNNLDSMLSGIIIEKYNSRFLSGLKELMSREMIISDEHYIVLKDEVKEDVKKLFIDEQYKTILHKSYFIAKIIKDVPLDILNRRIYQIIGGVWYD</sequence>